<dbReference type="SUPFAM" id="SSF141523">
    <property type="entry name" value="L,D-transpeptidase catalytic domain-like"/>
    <property type="match status" value="1"/>
</dbReference>
<dbReference type="GO" id="GO:0071555">
    <property type="term" value="P:cell wall organization"/>
    <property type="evidence" value="ECO:0007669"/>
    <property type="project" value="UniProtKB-UniRule"/>
</dbReference>
<dbReference type="PANTHER" id="PTHR30582:SF24">
    <property type="entry name" value="L,D-TRANSPEPTIDASE ERFK_SRFK-RELATED"/>
    <property type="match status" value="1"/>
</dbReference>
<evidence type="ECO:0000256" key="4">
    <source>
        <dbReference type="ARBA" id="ARBA00022679"/>
    </source>
</evidence>
<evidence type="ECO:0000256" key="8">
    <source>
        <dbReference type="ARBA" id="ARBA00023316"/>
    </source>
</evidence>
<dbReference type="Gene3D" id="2.40.440.10">
    <property type="entry name" value="L,D-transpeptidase catalytic domain-like"/>
    <property type="match status" value="1"/>
</dbReference>
<comment type="pathway">
    <text evidence="1 9">Cell wall biogenesis; peptidoglycan biosynthesis.</text>
</comment>
<keyword evidence="3" id="KW-0328">Glycosyltransferase</keyword>
<keyword evidence="12" id="KW-1185">Reference proteome</keyword>
<dbReference type="AlphaFoldDB" id="A0A0X8X9G9"/>
<gene>
    <name evidence="11" type="ORF">HH1059_12610</name>
</gene>
<dbReference type="GO" id="GO:0005576">
    <property type="term" value="C:extracellular region"/>
    <property type="evidence" value="ECO:0007669"/>
    <property type="project" value="TreeGrafter"/>
</dbReference>
<organism evidence="11 12">
    <name type="scientific">Halorhodospira halochloris</name>
    <name type="common">Ectothiorhodospira halochloris</name>
    <dbReference type="NCBI Taxonomy" id="1052"/>
    <lineage>
        <taxon>Bacteria</taxon>
        <taxon>Pseudomonadati</taxon>
        <taxon>Pseudomonadota</taxon>
        <taxon>Gammaproteobacteria</taxon>
        <taxon>Chromatiales</taxon>
        <taxon>Ectothiorhodospiraceae</taxon>
        <taxon>Halorhodospira</taxon>
    </lineage>
</organism>
<protein>
    <submittedName>
        <fullName evidence="11">Glutamate synthase [NADPH</fullName>
    </submittedName>
</protein>
<dbReference type="Pfam" id="PF03734">
    <property type="entry name" value="YkuD"/>
    <property type="match status" value="1"/>
</dbReference>
<feature type="active site" description="Nucleophile" evidence="9">
    <location>
        <position position="135"/>
    </location>
</feature>
<evidence type="ECO:0000313" key="11">
    <source>
        <dbReference type="EMBL" id="BAU57966.1"/>
    </source>
</evidence>
<dbReference type="Proteomes" id="UP000218890">
    <property type="component" value="Chromosome"/>
</dbReference>
<dbReference type="PROSITE" id="PS52029">
    <property type="entry name" value="LD_TPASE"/>
    <property type="match status" value="1"/>
</dbReference>
<name>A0A0X8X9G9_HALHR</name>
<evidence type="ECO:0000256" key="3">
    <source>
        <dbReference type="ARBA" id="ARBA00022676"/>
    </source>
</evidence>
<accession>A0A0X8X9G9</accession>
<dbReference type="CDD" id="cd16913">
    <property type="entry name" value="YkuD_like"/>
    <property type="match status" value="1"/>
</dbReference>
<keyword evidence="4" id="KW-0808">Transferase</keyword>
<dbReference type="RefSeq" id="WP_096409323.1">
    <property type="nucleotide sequence ID" value="NZ_AP017372.2"/>
</dbReference>
<evidence type="ECO:0000256" key="6">
    <source>
        <dbReference type="ARBA" id="ARBA00022960"/>
    </source>
</evidence>
<dbReference type="InterPro" id="IPR038063">
    <property type="entry name" value="Transpep_catalytic_dom"/>
</dbReference>
<feature type="domain" description="L,D-TPase catalytic" evidence="10">
    <location>
        <begin position="3"/>
        <end position="159"/>
    </location>
</feature>
<keyword evidence="6 9" id="KW-0133">Cell shape</keyword>
<dbReference type="GO" id="GO:0016757">
    <property type="term" value="F:glycosyltransferase activity"/>
    <property type="evidence" value="ECO:0007669"/>
    <property type="project" value="UniProtKB-KW"/>
</dbReference>
<keyword evidence="5" id="KW-0378">Hydrolase</keyword>
<feature type="active site" description="Proton donor/acceptor" evidence="9">
    <location>
        <position position="119"/>
    </location>
</feature>
<evidence type="ECO:0000259" key="10">
    <source>
        <dbReference type="PROSITE" id="PS52029"/>
    </source>
</evidence>
<reference evidence="11" key="1">
    <citation type="submission" date="2016-02" db="EMBL/GenBank/DDBJ databases">
        <title>Halorhodospira halochloris DSM-1059 complete genome, version 2.</title>
        <authorList>
            <person name="Tsukatani Y."/>
        </authorList>
    </citation>
    <scope>NUCLEOTIDE SEQUENCE</scope>
    <source>
        <strain evidence="11">DSM 1059</strain>
    </source>
</reference>
<evidence type="ECO:0000256" key="5">
    <source>
        <dbReference type="ARBA" id="ARBA00022801"/>
    </source>
</evidence>
<evidence type="ECO:0000313" key="12">
    <source>
        <dbReference type="Proteomes" id="UP000218890"/>
    </source>
</evidence>
<evidence type="ECO:0000256" key="7">
    <source>
        <dbReference type="ARBA" id="ARBA00022984"/>
    </source>
</evidence>
<dbReference type="EMBL" id="AP017372">
    <property type="protein sequence ID" value="BAU57966.1"/>
    <property type="molecule type" value="Genomic_DNA"/>
</dbReference>
<dbReference type="InterPro" id="IPR050979">
    <property type="entry name" value="LD-transpeptidase"/>
</dbReference>
<dbReference type="InterPro" id="IPR005490">
    <property type="entry name" value="LD_TPept_cat_dom"/>
</dbReference>
<keyword evidence="7 9" id="KW-0573">Peptidoglycan synthesis</keyword>
<sequence length="168" mass="18832">MAQWINIELRSQQLTLWRDSEAVFTRPVSTAAAGAGELNGSGGTPRGWHYIRAKIGANAPRAAVFRGRRATGEIWTPQLARQYPQRDWILSRILWLCGLEPGFNRLGDVDTMRRFIYIHGCPDDEPLGVANSHGCVRMDNDSVMELFDLVDPGIKVWIGEGQPLNEED</sequence>
<evidence type="ECO:0000256" key="2">
    <source>
        <dbReference type="ARBA" id="ARBA00005992"/>
    </source>
</evidence>
<dbReference type="OrthoDB" id="9787225at2"/>
<evidence type="ECO:0000256" key="1">
    <source>
        <dbReference type="ARBA" id="ARBA00004752"/>
    </source>
</evidence>
<dbReference type="PANTHER" id="PTHR30582">
    <property type="entry name" value="L,D-TRANSPEPTIDASE"/>
    <property type="match status" value="1"/>
</dbReference>
<comment type="similarity">
    <text evidence="2">Belongs to the YkuD family.</text>
</comment>
<dbReference type="UniPathway" id="UPA00219"/>
<dbReference type="GO" id="GO:0071972">
    <property type="term" value="F:peptidoglycan L,D-transpeptidase activity"/>
    <property type="evidence" value="ECO:0007669"/>
    <property type="project" value="TreeGrafter"/>
</dbReference>
<dbReference type="GO" id="GO:0018104">
    <property type="term" value="P:peptidoglycan-protein cross-linking"/>
    <property type="evidence" value="ECO:0007669"/>
    <property type="project" value="TreeGrafter"/>
</dbReference>
<keyword evidence="8 9" id="KW-0961">Cell wall biogenesis/degradation</keyword>
<evidence type="ECO:0000256" key="9">
    <source>
        <dbReference type="PROSITE-ProRule" id="PRU01373"/>
    </source>
</evidence>
<dbReference type="GO" id="GO:0008360">
    <property type="term" value="P:regulation of cell shape"/>
    <property type="evidence" value="ECO:0007669"/>
    <property type="project" value="UniProtKB-UniRule"/>
</dbReference>
<dbReference type="KEGG" id="hhk:HH1059_12610"/>
<proteinExistence type="inferred from homology"/>